<dbReference type="EMBL" id="MHWW01000005">
    <property type="protein sequence ID" value="OHB15870.1"/>
    <property type="molecule type" value="Genomic_DNA"/>
</dbReference>
<keyword evidence="3" id="KW-0808">Transferase</keyword>
<dbReference type="PANTHER" id="PTHR11548">
    <property type="entry name" value="THYMIDYLATE SYNTHASE 1"/>
    <property type="match status" value="1"/>
</dbReference>
<evidence type="ECO:0000313" key="7">
    <source>
        <dbReference type="Proteomes" id="UP000177697"/>
    </source>
</evidence>
<accession>A0A1G2V2N2</accession>
<evidence type="ECO:0000256" key="3">
    <source>
        <dbReference type="ARBA" id="ARBA00022679"/>
    </source>
</evidence>
<reference evidence="6 7" key="1">
    <citation type="journal article" date="2016" name="Nat. Commun.">
        <title>Thousands of microbial genomes shed light on interconnected biogeochemical processes in an aquifer system.</title>
        <authorList>
            <person name="Anantharaman K."/>
            <person name="Brown C.T."/>
            <person name="Hug L.A."/>
            <person name="Sharon I."/>
            <person name="Castelle C.J."/>
            <person name="Probst A.J."/>
            <person name="Thomas B.C."/>
            <person name="Singh A."/>
            <person name="Wilkins M.J."/>
            <person name="Karaoz U."/>
            <person name="Brodie E.L."/>
            <person name="Williams K.H."/>
            <person name="Hubbard S.S."/>
            <person name="Banfield J.F."/>
        </authorList>
    </citation>
    <scope>NUCLEOTIDE SEQUENCE [LARGE SCALE GENOMIC DNA]</scope>
</reference>
<dbReference type="EC" id="2.1.1.45" evidence="1 4"/>
<dbReference type="InterPro" id="IPR000398">
    <property type="entry name" value="Thymidylate_synthase"/>
</dbReference>
<evidence type="ECO:0000256" key="2">
    <source>
        <dbReference type="ARBA" id="ARBA00022603"/>
    </source>
</evidence>
<dbReference type="SUPFAM" id="SSF55831">
    <property type="entry name" value="Thymidylate synthase/dCMP hydroxymethylase"/>
    <property type="match status" value="1"/>
</dbReference>
<sequence>MLKNNFDSQYISLIKSVLTDGTERITRSGAETISIHGQMIRHDMSEGFPLTTLRSIPFRLIASELQWTIEGKTDKKSLNELNNHIWDKFCNPKYVKNFKPNQETYDLMLNQNDLGPIYGFQWRHFGAKYNGCESDYSGQGFDQIKNLVDMLNKNTYSKRLLVTNWNPDDVPEMAVPSCPCMFQLIRHNEKLNLSFFQRSVDCIIGLPFDFAFYPLLLHLFCLQTGLKEGSVVGFFNNIEIFNQNIDGAKELIKREPKKLGSLETKNFKSIFDWKFQDTALFGYEPNEALKFEVNVSS</sequence>
<dbReference type="NCBIfam" id="TIGR03284">
    <property type="entry name" value="thym_sym"/>
    <property type="match status" value="1"/>
</dbReference>
<dbReference type="InterPro" id="IPR023451">
    <property type="entry name" value="Thymidate_synth/dCMP_Mease_dom"/>
</dbReference>
<evidence type="ECO:0000256" key="4">
    <source>
        <dbReference type="NCBIfam" id="TIGR03284"/>
    </source>
</evidence>
<dbReference type="PANTHER" id="PTHR11548:SF1">
    <property type="entry name" value="THYMIDYLATE SYNTHASE 1"/>
    <property type="match status" value="1"/>
</dbReference>
<dbReference type="PRINTS" id="PR00108">
    <property type="entry name" value="THYMDSNTHASE"/>
</dbReference>
<name>A0A1G2V2N2_9BACT</name>
<proteinExistence type="predicted"/>
<dbReference type="InterPro" id="IPR036926">
    <property type="entry name" value="Thymidate_synth/dCMP_Mease_sf"/>
</dbReference>
<comment type="caution">
    <text evidence="6">The sequence shown here is derived from an EMBL/GenBank/DDBJ whole genome shotgun (WGS) entry which is preliminary data.</text>
</comment>
<dbReference type="GO" id="GO:0032259">
    <property type="term" value="P:methylation"/>
    <property type="evidence" value="ECO:0007669"/>
    <property type="project" value="UniProtKB-KW"/>
</dbReference>
<evidence type="ECO:0000259" key="5">
    <source>
        <dbReference type="Pfam" id="PF00303"/>
    </source>
</evidence>
<dbReference type="GO" id="GO:0004799">
    <property type="term" value="F:thymidylate synthase activity"/>
    <property type="evidence" value="ECO:0007669"/>
    <property type="project" value="UniProtKB-UniRule"/>
</dbReference>
<protein>
    <recommendedName>
        <fullName evidence="1 4">Thymidylate synthase</fullName>
        <ecNumber evidence="1 4">2.1.1.45</ecNumber>
    </recommendedName>
</protein>
<feature type="domain" description="Thymidylate synthase/dCMP hydroxymethylase" evidence="5">
    <location>
        <begin position="9"/>
        <end position="295"/>
    </location>
</feature>
<dbReference type="Proteomes" id="UP000177697">
    <property type="component" value="Unassembled WGS sequence"/>
</dbReference>
<evidence type="ECO:0000256" key="1">
    <source>
        <dbReference type="ARBA" id="ARBA00011947"/>
    </source>
</evidence>
<organism evidence="6 7">
    <name type="scientific">Candidatus Zambryskibacteria bacterium RIFOXYC1_FULL_39_10</name>
    <dbReference type="NCBI Taxonomy" id="1802779"/>
    <lineage>
        <taxon>Bacteria</taxon>
        <taxon>Candidatus Zambryskiibacteriota</taxon>
    </lineage>
</organism>
<keyword evidence="2" id="KW-0489">Methyltransferase</keyword>
<dbReference type="Pfam" id="PF00303">
    <property type="entry name" value="Thymidylat_synt"/>
    <property type="match status" value="1"/>
</dbReference>
<dbReference type="GO" id="GO:0005829">
    <property type="term" value="C:cytosol"/>
    <property type="evidence" value="ECO:0007669"/>
    <property type="project" value="TreeGrafter"/>
</dbReference>
<dbReference type="CDD" id="cd00351">
    <property type="entry name" value="TS_Pyrimidine_HMase"/>
    <property type="match status" value="1"/>
</dbReference>
<gene>
    <name evidence="6" type="ORF">A2431_00795</name>
</gene>
<dbReference type="AlphaFoldDB" id="A0A1G2V2N2"/>
<dbReference type="Gene3D" id="3.30.572.10">
    <property type="entry name" value="Thymidylate synthase/dCMP hydroxymethylase domain"/>
    <property type="match status" value="1"/>
</dbReference>
<dbReference type="InterPro" id="IPR045097">
    <property type="entry name" value="Thymidate_synth/dCMP_Mease"/>
</dbReference>
<dbReference type="GO" id="GO:0006231">
    <property type="term" value="P:dTMP biosynthetic process"/>
    <property type="evidence" value="ECO:0007669"/>
    <property type="project" value="InterPro"/>
</dbReference>
<evidence type="ECO:0000313" key="6">
    <source>
        <dbReference type="EMBL" id="OHB15870.1"/>
    </source>
</evidence>